<keyword evidence="1" id="KW-0472">Membrane</keyword>
<feature type="transmembrane region" description="Helical" evidence="1">
    <location>
        <begin position="38"/>
        <end position="59"/>
    </location>
</feature>
<feature type="non-terminal residue" evidence="2">
    <location>
        <position position="1"/>
    </location>
</feature>
<evidence type="ECO:0008006" key="3">
    <source>
        <dbReference type="Google" id="ProtNLM"/>
    </source>
</evidence>
<evidence type="ECO:0000256" key="1">
    <source>
        <dbReference type="SAM" id="Phobius"/>
    </source>
</evidence>
<keyword evidence="1" id="KW-0812">Transmembrane</keyword>
<feature type="non-terminal residue" evidence="2">
    <location>
        <position position="71"/>
    </location>
</feature>
<protein>
    <recommendedName>
        <fullName evidence="3">Fatty acid desaturase domain-containing protein</fullName>
    </recommendedName>
</protein>
<sequence>MMEKIFKEPEGIFYNGGAILYAITAYGIGFLGLFNSSIIINALAALILGHAMIVAAYLVHECSHNLVFKKI</sequence>
<dbReference type="AlphaFoldDB" id="A0A382H0C1"/>
<accession>A0A382H0C1</accession>
<dbReference type="EMBL" id="UINC01058388">
    <property type="protein sequence ID" value="SVB80592.1"/>
    <property type="molecule type" value="Genomic_DNA"/>
</dbReference>
<evidence type="ECO:0000313" key="2">
    <source>
        <dbReference type="EMBL" id="SVB80592.1"/>
    </source>
</evidence>
<proteinExistence type="predicted"/>
<reference evidence="2" key="1">
    <citation type="submission" date="2018-05" db="EMBL/GenBank/DDBJ databases">
        <authorList>
            <person name="Lanie J.A."/>
            <person name="Ng W.-L."/>
            <person name="Kazmierczak K.M."/>
            <person name="Andrzejewski T.M."/>
            <person name="Davidsen T.M."/>
            <person name="Wayne K.J."/>
            <person name="Tettelin H."/>
            <person name="Glass J.I."/>
            <person name="Rusch D."/>
            <person name="Podicherti R."/>
            <person name="Tsui H.-C.T."/>
            <person name="Winkler M.E."/>
        </authorList>
    </citation>
    <scope>NUCLEOTIDE SEQUENCE</scope>
</reference>
<feature type="transmembrane region" description="Helical" evidence="1">
    <location>
        <begin position="12"/>
        <end position="32"/>
    </location>
</feature>
<name>A0A382H0C1_9ZZZZ</name>
<gene>
    <name evidence="2" type="ORF">METZ01_LOCUS233446</name>
</gene>
<organism evidence="2">
    <name type="scientific">marine metagenome</name>
    <dbReference type="NCBI Taxonomy" id="408172"/>
    <lineage>
        <taxon>unclassified sequences</taxon>
        <taxon>metagenomes</taxon>
        <taxon>ecological metagenomes</taxon>
    </lineage>
</organism>
<keyword evidence="1" id="KW-1133">Transmembrane helix</keyword>